<evidence type="ECO:0000313" key="5">
    <source>
        <dbReference type="EMBL" id="CAL5018268.1"/>
    </source>
</evidence>
<organism evidence="5 6">
    <name type="scientific">Urochloa decumbens</name>
    <dbReference type="NCBI Taxonomy" id="240449"/>
    <lineage>
        <taxon>Eukaryota</taxon>
        <taxon>Viridiplantae</taxon>
        <taxon>Streptophyta</taxon>
        <taxon>Embryophyta</taxon>
        <taxon>Tracheophyta</taxon>
        <taxon>Spermatophyta</taxon>
        <taxon>Magnoliopsida</taxon>
        <taxon>Liliopsida</taxon>
        <taxon>Poales</taxon>
        <taxon>Poaceae</taxon>
        <taxon>PACMAD clade</taxon>
        <taxon>Panicoideae</taxon>
        <taxon>Panicodae</taxon>
        <taxon>Paniceae</taxon>
        <taxon>Melinidinae</taxon>
        <taxon>Urochloa</taxon>
    </lineage>
</organism>
<keyword evidence="6" id="KW-1185">Reference proteome</keyword>
<dbReference type="GO" id="GO:0003677">
    <property type="term" value="F:DNA binding"/>
    <property type="evidence" value="ECO:0007669"/>
    <property type="project" value="UniProtKB-KW"/>
</dbReference>
<evidence type="ECO:0000256" key="2">
    <source>
        <dbReference type="SAM" id="MobiDB-lite"/>
    </source>
</evidence>
<dbReference type="InterPro" id="IPR012337">
    <property type="entry name" value="RNaseH-like_sf"/>
</dbReference>
<feature type="compositionally biased region" description="Basic and acidic residues" evidence="2">
    <location>
        <begin position="636"/>
        <end position="648"/>
    </location>
</feature>
<dbReference type="Proteomes" id="UP001497457">
    <property type="component" value="Chromosome 29rd"/>
</dbReference>
<feature type="domain" description="HAT C-terminal dimerisation" evidence="3">
    <location>
        <begin position="525"/>
        <end position="606"/>
    </location>
</feature>
<evidence type="ECO:0000259" key="3">
    <source>
        <dbReference type="Pfam" id="PF05699"/>
    </source>
</evidence>
<evidence type="ECO:0000256" key="1">
    <source>
        <dbReference type="ARBA" id="ARBA00023125"/>
    </source>
</evidence>
<gene>
    <name evidence="5" type="ORF">URODEC1_LOCUS74154</name>
</gene>
<feature type="region of interest" description="Disordered" evidence="2">
    <location>
        <begin position="1"/>
        <end position="38"/>
    </location>
</feature>
<evidence type="ECO:0000313" key="6">
    <source>
        <dbReference type="Proteomes" id="UP001497457"/>
    </source>
</evidence>
<dbReference type="InterPro" id="IPR025525">
    <property type="entry name" value="hAT-like_transposase_RNase-H"/>
</dbReference>
<evidence type="ECO:0000259" key="4">
    <source>
        <dbReference type="Pfam" id="PF14372"/>
    </source>
</evidence>
<dbReference type="Pfam" id="PF05699">
    <property type="entry name" value="Dimer_Tnp_hAT"/>
    <property type="match status" value="1"/>
</dbReference>
<feature type="domain" description="hAT-like transposase RNase-H fold" evidence="4">
    <location>
        <begin position="394"/>
        <end position="491"/>
    </location>
</feature>
<sequence length="658" mass="74515">MSTQRSVAGPQVFGADDNEEVEEEEYEPDESEPSGKRRKASDIWGGFWILKQHGNSSKCSACRKILANSGKSGASLLMSLHSNGTAPDFNAARRAMAMFIISSGESLSLVENYYFQQLSRSLNPTFPMCRAILDRDVMNLYEREKDTLQCIISEASGGLSFSVDHWKSKATGDKYIDDSYVCVTACFVDADWKLQRRVVGFRFLGFPDDAQSVAETIASCLFDLGVDKKILSITFDNTLDDTSVANSLKTLLHKEGKFLYDGELYRVHCCTEILNSAVKAGLELIADVIDKIRHGIHYINHSTERKDKFYQCAKDMFHLDVNTKLRSDIVMYWDLTYKMLGRALYYKDVLNHFASTDETFLAHLHLGDEEWNKVASMEKFLKVLYDITCTFLSKESKTASLYFLGVYKVYRLLDVTKGQENFMSAMVEDIISKFDKYWSEYSLILACAAVFDPRYKLSLISYCFRRIYGNADASQHIARVVALLNRLFTEHEKSSCSSSVGTNVLECHTKDDLFDDYSPPKQKSELDWYLESPVMGLSVDLDILKFWSGMSRCYPNLANLAHDILAIPLSTVATKSAFTMGEKFLNHRRSGLSPDLLEMVICLHDWTCPKDRNGTAVSAIEEYCTDDDEEEEEDDKVEKNVEDSDDNNHNGADFGGDE</sequence>
<dbReference type="AlphaFoldDB" id="A0ABC9CDZ9"/>
<dbReference type="EMBL" id="OZ075139">
    <property type="protein sequence ID" value="CAL5018268.1"/>
    <property type="molecule type" value="Genomic_DNA"/>
</dbReference>
<protein>
    <submittedName>
        <fullName evidence="5">Uncharacterized protein</fullName>
    </submittedName>
</protein>
<feature type="compositionally biased region" description="Acidic residues" evidence="2">
    <location>
        <begin position="16"/>
        <end position="32"/>
    </location>
</feature>
<dbReference type="InterPro" id="IPR008906">
    <property type="entry name" value="HATC_C_dom"/>
</dbReference>
<proteinExistence type="predicted"/>
<dbReference type="SUPFAM" id="SSF53098">
    <property type="entry name" value="Ribonuclease H-like"/>
    <property type="match status" value="1"/>
</dbReference>
<dbReference type="PANTHER" id="PTHR46481:SF6">
    <property type="entry name" value="ZINC FINGER BED DOMAIN-CONTAINING PROTEIN RICESLEEPER 2-LIKE"/>
    <property type="match status" value="1"/>
</dbReference>
<feature type="compositionally biased region" description="Acidic residues" evidence="2">
    <location>
        <begin position="623"/>
        <end position="635"/>
    </location>
</feature>
<dbReference type="PANTHER" id="PTHR46481">
    <property type="entry name" value="ZINC FINGER BED DOMAIN-CONTAINING PROTEIN 4"/>
    <property type="match status" value="1"/>
</dbReference>
<dbReference type="Pfam" id="PF14372">
    <property type="entry name" value="hAT-like_RNase-H"/>
    <property type="match status" value="1"/>
</dbReference>
<reference evidence="6" key="1">
    <citation type="submission" date="2024-06" db="EMBL/GenBank/DDBJ databases">
        <authorList>
            <person name="Ryan C."/>
        </authorList>
    </citation>
    <scope>NUCLEOTIDE SEQUENCE [LARGE SCALE GENOMIC DNA]</scope>
</reference>
<dbReference type="InterPro" id="IPR052035">
    <property type="entry name" value="ZnF_BED_domain_contain"/>
</dbReference>
<accession>A0ABC9CDZ9</accession>
<name>A0ABC9CDZ9_9POAL</name>
<keyword evidence="1" id="KW-0238">DNA-binding</keyword>
<reference evidence="5 6" key="2">
    <citation type="submission" date="2024-10" db="EMBL/GenBank/DDBJ databases">
        <authorList>
            <person name="Ryan C."/>
        </authorList>
    </citation>
    <scope>NUCLEOTIDE SEQUENCE [LARGE SCALE GENOMIC DNA]</scope>
</reference>
<feature type="region of interest" description="Disordered" evidence="2">
    <location>
        <begin position="623"/>
        <end position="658"/>
    </location>
</feature>